<evidence type="ECO:0000313" key="1">
    <source>
        <dbReference type="EMBL" id="KRX16287.1"/>
    </source>
</evidence>
<dbReference type="STRING" id="6336.A0A0V0RPC8"/>
<dbReference type="OrthoDB" id="8948897at2759"/>
<gene>
    <name evidence="1" type="ORF">T07_9206</name>
</gene>
<protein>
    <submittedName>
        <fullName evidence="1">Uncharacterized protein</fullName>
    </submittedName>
</protein>
<accession>A0A0V0RPC8</accession>
<dbReference type="EMBL" id="JYDL01000110">
    <property type="protein sequence ID" value="KRX16287.1"/>
    <property type="molecule type" value="Genomic_DNA"/>
</dbReference>
<name>A0A0V0RPC8_9BILA</name>
<organism evidence="1 2">
    <name type="scientific">Trichinella nelsoni</name>
    <dbReference type="NCBI Taxonomy" id="6336"/>
    <lineage>
        <taxon>Eukaryota</taxon>
        <taxon>Metazoa</taxon>
        <taxon>Ecdysozoa</taxon>
        <taxon>Nematoda</taxon>
        <taxon>Enoplea</taxon>
        <taxon>Dorylaimia</taxon>
        <taxon>Trichinellida</taxon>
        <taxon>Trichinellidae</taxon>
        <taxon>Trichinella</taxon>
    </lineage>
</organism>
<keyword evidence="2" id="KW-1185">Reference proteome</keyword>
<dbReference type="AlphaFoldDB" id="A0A0V0RPC8"/>
<dbReference type="Gene3D" id="3.30.420.10">
    <property type="entry name" value="Ribonuclease H-like superfamily/Ribonuclease H"/>
    <property type="match status" value="1"/>
</dbReference>
<dbReference type="GO" id="GO:0003676">
    <property type="term" value="F:nucleic acid binding"/>
    <property type="evidence" value="ECO:0007669"/>
    <property type="project" value="InterPro"/>
</dbReference>
<dbReference type="InterPro" id="IPR036397">
    <property type="entry name" value="RNaseH_sf"/>
</dbReference>
<evidence type="ECO:0000313" key="2">
    <source>
        <dbReference type="Proteomes" id="UP000054630"/>
    </source>
</evidence>
<reference evidence="1 2" key="1">
    <citation type="submission" date="2015-01" db="EMBL/GenBank/DDBJ databases">
        <title>Evolution of Trichinella species and genotypes.</title>
        <authorList>
            <person name="Korhonen P.K."/>
            <person name="Edoardo P."/>
            <person name="Giuseppe L.R."/>
            <person name="Gasser R.B."/>
        </authorList>
    </citation>
    <scope>NUCLEOTIDE SEQUENCE [LARGE SCALE GENOMIC DNA]</scope>
    <source>
        <strain evidence="1">ISS37</strain>
    </source>
</reference>
<sequence>MVRTFRERRRCERLEEAENDDWEKRIPQVCFPYNASVHESTGYASFEMMFGRPARLPVDAAFNTNMGKAMTTSKYVEELAAQL</sequence>
<comment type="caution">
    <text evidence="1">The sequence shown here is derived from an EMBL/GenBank/DDBJ whole genome shotgun (WGS) entry which is preliminary data.</text>
</comment>
<dbReference type="Proteomes" id="UP000054630">
    <property type="component" value="Unassembled WGS sequence"/>
</dbReference>
<proteinExistence type="predicted"/>